<sequence length="68" mass="7273">MMDLIQELAAQSDAGQSVAVEVLVGTRQAVGTIDHVESEPTITGVEYKVHVDINGRRIVCSPGQLRLA</sequence>
<name>A0A346PHK9_9EURY</name>
<protein>
    <submittedName>
        <fullName evidence="1">Uncharacterized protein</fullName>
    </submittedName>
</protein>
<accession>A0A346PHK9</accession>
<dbReference type="AlphaFoldDB" id="A0A346PHK9"/>
<gene>
    <name evidence="1" type="ORF">AArc1_2691</name>
</gene>
<dbReference type="EMBL" id="CP024047">
    <property type="protein sequence ID" value="AXR79004.1"/>
    <property type="molecule type" value="Genomic_DNA"/>
</dbReference>
<dbReference type="KEGG" id="nan:AArc1_2691"/>
<evidence type="ECO:0000313" key="1">
    <source>
        <dbReference type="EMBL" id="AXR79004.1"/>
    </source>
</evidence>
<reference evidence="2" key="1">
    <citation type="submission" date="2017-10" db="EMBL/GenBank/DDBJ databases">
        <title>Phenotypic and genomic properties of facultatively anaerobic sulfur-reducing natronoarchaea from hypersaline soda lakes.</title>
        <authorList>
            <person name="Sorokin D.Y."/>
            <person name="Kublanov I.V."/>
            <person name="Roman P."/>
            <person name="Sinninghe Damste J.S."/>
            <person name="Golyshin P.N."/>
            <person name="Rojo D."/>
            <person name="Ciordia S."/>
            <person name="Mena Md.C."/>
            <person name="Ferrer M."/>
            <person name="Messina E."/>
            <person name="Smedile F."/>
            <person name="La Spada G."/>
            <person name="La Cono V."/>
            <person name="Yakimov M.M."/>
        </authorList>
    </citation>
    <scope>NUCLEOTIDE SEQUENCE [LARGE SCALE GENOMIC DNA]</scope>
    <source>
        <strain evidence="2">AArc1</strain>
    </source>
</reference>
<dbReference type="GeneID" id="37639460"/>
<dbReference type="RefSeq" id="WP_133412361.1">
    <property type="nucleotide sequence ID" value="NZ_CP024047.1"/>
</dbReference>
<evidence type="ECO:0000313" key="2">
    <source>
        <dbReference type="Proteomes" id="UP000258707"/>
    </source>
</evidence>
<organism evidence="1 2">
    <name type="scientific">Natrarchaeobaculum sulfurireducens</name>
    <dbReference type="NCBI Taxonomy" id="2044521"/>
    <lineage>
        <taxon>Archaea</taxon>
        <taxon>Methanobacteriati</taxon>
        <taxon>Methanobacteriota</taxon>
        <taxon>Stenosarchaea group</taxon>
        <taxon>Halobacteria</taxon>
        <taxon>Halobacteriales</taxon>
        <taxon>Natrialbaceae</taxon>
        <taxon>Natrarchaeobaculum</taxon>
    </lineage>
</organism>
<dbReference type="Proteomes" id="UP000258707">
    <property type="component" value="Chromosome"/>
</dbReference>
<proteinExistence type="predicted"/>